<gene>
    <name evidence="1" type="ORF">H4W34_004536</name>
</gene>
<protein>
    <submittedName>
        <fullName evidence="1">Uncharacterized protein</fullName>
    </submittedName>
</protein>
<sequence length="280" mass="30179">MDVTGMLRRYGTPRAFVVSAADGTGARLDVEAEMRARGWVRARAPGETGVLVVCGDPGPELGRAIDTVWRSMPGPRRRGATIDDLRECGDAGRADLKDVGMADRGDDRDGLKLDVLHVPVGPVLPDWPAGVRLDVALQGDVVQEARVTVVESAPDFWGERRVPRRLDAVARLLRVAGWDGAAERAAVLRDAALHGEDGFAPRFAAFRRRVERSWTLRWMTRGVGPRDGADVHDRLVAWLAEIGGDGQAPGGESVDVLPELVTGEEFGRARLIVASVDADG</sequence>
<dbReference type="RefSeq" id="WP_192761044.1">
    <property type="nucleotide sequence ID" value="NZ_JADBDZ010000001.1"/>
</dbReference>
<proteinExistence type="predicted"/>
<accession>A0ABR9JW43</accession>
<keyword evidence="2" id="KW-1185">Reference proteome</keyword>
<evidence type="ECO:0000313" key="2">
    <source>
        <dbReference type="Proteomes" id="UP000627838"/>
    </source>
</evidence>
<dbReference type="Proteomes" id="UP000627838">
    <property type="component" value="Unassembled WGS sequence"/>
</dbReference>
<name>A0ABR9JW43_9ACTN</name>
<evidence type="ECO:0000313" key="1">
    <source>
        <dbReference type="EMBL" id="MBE1534703.1"/>
    </source>
</evidence>
<comment type="caution">
    <text evidence="1">The sequence shown here is derived from an EMBL/GenBank/DDBJ whole genome shotgun (WGS) entry which is preliminary data.</text>
</comment>
<reference evidence="1 2" key="1">
    <citation type="submission" date="2020-10" db="EMBL/GenBank/DDBJ databases">
        <title>Sequencing the genomes of 1000 actinobacteria strains.</title>
        <authorList>
            <person name="Klenk H.-P."/>
        </authorList>
    </citation>
    <scope>NUCLEOTIDE SEQUENCE [LARGE SCALE GENOMIC DNA]</scope>
    <source>
        <strain evidence="1 2">DSM 46744</strain>
    </source>
</reference>
<organism evidence="1 2">
    <name type="scientific">Actinomadura algeriensis</name>
    <dbReference type="NCBI Taxonomy" id="1679523"/>
    <lineage>
        <taxon>Bacteria</taxon>
        <taxon>Bacillati</taxon>
        <taxon>Actinomycetota</taxon>
        <taxon>Actinomycetes</taxon>
        <taxon>Streptosporangiales</taxon>
        <taxon>Thermomonosporaceae</taxon>
        <taxon>Actinomadura</taxon>
    </lineage>
</organism>
<dbReference type="EMBL" id="JADBDZ010000001">
    <property type="protein sequence ID" value="MBE1534703.1"/>
    <property type="molecule type" value="Genomic_DNA"/>
</dbReference>